<dbReference type="PANTHER" id="PTHR35596:SF1">
    <property type="entry name" value="MICROBIAL-TYPE PARG CATALYTIC DOMAIN-CONTAINING PROTEIN"/>
    <property type="match status" value="1"/>
</dbReference>
<dbReference type="InterPro" id="IPR019261">
    <property type="entry name" value="PARG_cat_microbial"/>
</dbReference>
<dbReference type="InterPro" id="IPR043472">
    <property type="entry name" value="Macro_dom-like"/>
</dbReference>
<dbReference type="EMBL" id="QSVQ01000001">
    <property type="protein sequence ID" value="RGO54837.1"/>
    <property type="molecule type" value="Genomic_DNA"/>
</dbReference>
<organism evidence="2 3">
    <name type="scientific">Dorea formicigenerans</name>
    <dbReference type="NCBI Taxonomy" id="39486"/>
    <lineage>
        <taxon>Bacteria</taxon>
        <taxon>Bacillati</taxon>
        <taxon>Bacillota</taxon>
        <taxon>Clostridia</taxon>
        <taxon>Lachnospirales</taxon>
        <taxon>Lachnospiraceae</taxon>
        <taxon>Dorea</taxon>
    </lineage>
</organism>
<dbReference type="RefSeq" id="WP_117612679.1">
    <property type="nucleotide sequence ID" value="NZ_QSVQ01000001.1"/>
</dbReference>
<protein>
    <submittedName>
        <fullName evidence="2">TIGR02452 family protein</fullName>
    </submittedName>
</protein>
<sequence length="283" mass="32062">MAREELIKIFENTVWMCENNRRLVDKIKSSMVYNRVISEENADDILENLIYGNETEKEVKIIVSKKRSFEAASAYRGKHVSVLNFASATKPGGGVTKGASAQEECLCRISTLYKCISASEITEAFHKKHRYALKTGEMDSLYNDDCIQTCGVTIFKSDTKKPVLLPEKEWFDVDVISCAAPNLRCMSQYNKDWKKSVTDQELLDIYKKRTNRVLDIARYAKSEVVILGAFGCGAFANPPELVAYAMNAAINEHKYDFETIELAIYCPPRDTSNYEVFAKEFSA</sequence>
<dbReference type="AlphaFoldDB" id="A0A3E5GXI5"/>
<name>A0A3E5GXI5_9FIRM</name>
<evidence type="ECO:0000259" key="1">
    <source>
        <dbReference type="Pfam" id="PF10021"/>
    </source>
</evidence>
<dbReference type="NCBIfam" id="TIGR02452">
    <property type="entry name" value="TIGR02452 family protein"/>
    <property type="match status" value="1"/>
</dbReference>
<proteinExistence type="predicted"/>
<evidence type="ECO:0000313" key="2">
    <source>
        <dbReference type="EMBL" id="RGO54837.1"/>
    </source>
</evidence>
<evidence type="ECO:0000313" key="3">
    <source>
        <dbReference type="Proteomes" id="UP000261055"/>
    </source>
</evidence>
<dbReference type="SUPFAM" id="SSF52949">
    <property type="entry name" value="Macro domain-like"/>
    <property type="match status" value="1"/>
</dbReference>
<dbReference type="Proteomes" id="UP000261055">
    <property type="component" value="Unassembled WGS sequence"/>
</dbReference>
<comment type="caution">
    <text evidence="2">The sequence shown here is derived from an EMBL/GenBank/DDBJ whole genome shotgun (WGS) entry which is preliminary data.</text>
</comment>
<gene>
    <name evidence="2" type="ORF">DXB12_00640</name>
</gene>
<reference evidence="2 3" key="1">
    <citation type="submission" date="2018-08" db="EMBL/GenBank/DDBJ databases">
        <title>A genome reference for cultivated species of the human gut microbiota.</title>
        <authorList>
            <person name="Zou Y."/>
            <person name="Xue W."/>
            <person name="Luo G."/>
        </authorList>
    </citation>
    <scope>NUCLEOTIDE SEQUENCE [LARGE SCALE GENOMIC DNA]</scope>
    <source>
        <strain evidence="2 3">OM02-12</strain>
    </source>
</reference>
<dbReference type="InterPro" id="IPR012664">
    <property type="entry name" value="CHP02452"/>
</dbReference>
<dbReference type="Pfam" id="PF10021">
    <property type="entry name" value="PARG_cat_microb"/>
    <property type="match status" value="1"/>
</dbReference>
<dbReference type="Gene3D" id="3.40.220.10">
    <property type="entry name" value="Leucine Aminopeptidase, subunit E, domain 1"/>
    <property type="match status" value="1"/>
</dbReference>
<dbReference type="PANTHER" id="PTHR35596">
    <property type="entry name" value="DUF2263 DOMAIN-CONTAINING PROTEIN"/>
    <property type="match status" value="1"/>
</dbReference>
<dbReference type="PIRSF" id="PIRSF014899">
    <property type="entry name" value="UCP014899"/>
    <property type="match status" value="1"/>
</dbReference>
<accession>A0A3E5GXI5</accession>
<feature type="domain" description="Microbial-type PARG catalytic" evidence="1">
    <location>
        <begin position="28"/>
        <end position="156"/>
    </location>
</feature>
<keyword evidence="3" id="KW-1185">Reference proteome</keyword>